<gene>
    <name evidence="1" type="ORF">GSPATT00039554001</name>
</gene>
<keyword evidence="2" id="KW-1185">Reference proteome</keyword>
<dbReference type="EMBL" id="CT868476">
    <property type="protein sequence ID" value="CAK83655.1"/>
    <property type="molecule type" value="Genomic_DNA"/>
</dbReference>
<dbReference type="AlphaFoldDB" id="A0DKT8"/>
<proteinExistence type="predicted"/>
<protein>
    <submittedName>
        <fullName evidence="1">Uncharacterized protein</fullName>
    </submittedName>
</protein>
<dbReference type="RefSeq" id="XP_001451052.1">
    <property type="nucleotide sequence ID" value="XM_001451015.2"/>
</dbReference>
<dbReference type="OrthoDB" id="316578at2759"/>
<dbReference type="GeneID" id="5036838"/>
<dbReference type="HOGENOM" id="CLU_2475769_0_0_1"/>
<accession>A0DKT8</accession>
<dbReference type="OMA" id="LRICQKP"/>
<evidence type="ECO:0000313" key="1">
    <source>
        <dbReference type="EMBL" id="CAK83655.1"/>
    </source>
</evidence>
<evidence type="ECO:0000313" key="2">
    <source>
        <dbReference type="Proteomes" id="UP000000600"/>
    </source>
</evidence>
<reference evidence="1 2" key="1">
    <citation type="journal article" date="2006" name="Nature">
        <title>Global trends of whole-genome duplications revealed by the ciliate Paramecium tetraurelia.</title>
        <authorList>
            <consortium name="Genoscope"/>
            <person name="Aury J.-M."/>
            <person name="Jaillon O."/>
            <person name="Duret L."/>
            <person name="Noel B."/>
            <person name="Jubin C."/>
            <person name="Porcel B.M."/>
            <person name="Segurens B."/>
            <person name="Daubin V."/>
            <person name="Anthouard V."/>
            <person name="Aiach N."/>
            <person name="Arnaiz O."/>
            <person name="Billaut A."/>
            <person name="Beisson J."/>
            <person name="Blanc I."/>
            <person name="Bouhouche K."/>
            <person name="Camara F."/>
            <person name="Duharcourt S."/>
            <person name="Guigo R."/>
            <person name="Gogendeau D."/>
            <person name="Katinka M."/>
            <person name="Keller A.-M."/>
            <person name="Kissmehl R."/>
            <person name="Klotz C."/>
            <person name="Koll F."/>
            <person name="Le Moue A."/>
            <person name="Lepere C."/>
            <person name="Malinsky S."/>
            <person name="Nowacki M."/>
            <person name="Nowak J.K."/>
            <person name="Plattner H."/>
            <person name="Poulain J."/>
            <person name="Ruiz F."/>
            <person name="Serrano V."/>
            <person name="Zagulski M."/>
            <person name="Dessen P."/>
            <person name="Betermier M."/>
            <person name="Weissenbach J."/>
            <person name="Scarpelli C."/>
            <person name="Schachter V."/>
            <person name="Sperling L."/>
            <person name="Meyer E."/>
            <person name="Cohen J."/>
            <person name="Wincker P."/>
        </authorList>
    </citation>
    <scope>NUCLEOTIDE SEQUENCE [LARGE SCALE GENOMIC DNA]</scope>
    <source>
        <strain evidence="1 2">Stock d4-2</strain>
    </source>
</reference>
<dbReference type="Proteomes" id="UP000000600">
    <property type="component" value="Unassembled WGS sequence"/>
</dbReference>
<dbReference type="InParanoid" id="A0DKT8"/>
<sequence>FKNIKRNTLIRLIATKICLPSLKYQFQNNSLLPNVNPDCTILRICQNPLFEASGTPILQGQFINHQGIDLRPLLQSKGSCFLKDLQQK</sequence>
<feature type="non-terminal residue" evidence="1">
    <location>
        <position position="1"/>
    </location>
</feature>
<organism evidence="1 2">
    <name type="scientific">Paramecium tetraurelia</name>
    <dbReference type="NCBI Taxonomy" id="5888"/>
    <lineage>
        <taxon>Eukaryota</taxon>
        <taxon>Sar</taxon>
        <taxon>Alveolata</taxon>
        <taxon>Ciliophora</taxon>
        <taxon>Intramacronucleata</taxon>
        <taxon>Oligohymenophorea</taxon>
        <taxon>Peniculida</taxon>
        <taxon>Parameciidae</taxon>
        <taxon>Paramecium</taxon>
    </lineage>
</organism>
<dbReference type="KEGG" id="ptm:GSPATT00039554001"/>
<name>A0DKT8_PARTE</name>